<dbReference type="InterPro" id="IPR003154">
    <property type="entry name" value="S1/P1nuclease"/>
</dbReference>
<reference evidence="9" key="1">
    <citation type="journal article" date="2020" name="Stud. Mycol.">
        <title>101 Dothideomycetes genomes: a test case for predicting lifestyles and emergence of pathogens.</title>
        <authorList>
            <person name="Haridas S."/>
            <person name="Albert R."/>
            <person name="Binder M."/>
            <person name="Bloem J."/>
            <person name="Labutti K."/>
            <person name="Salamov A."/>
            <person name="Andreopoulos B."/>
            <person name="Baker S."/>
            <person name="Barry K."/>
            <person name="Bills G."/>
            <person name="Bluhm B."/>
            <person name="Cannon C."/>
            <person name="Castanera R."/>
            <person name="Culley D."/>
            <person name="Daum C."/>
            <person name="Ezra D."/>
            <person name="Gonzalez J."/>
            <person name="Henrissat B."/>
            <person name="Kuo A."/>
            <person name="Liang C."/>
            <person name="Lipzen A."/>
            <person name="Lutzoni F."/>
            <person name="Magnuson J."/>
            <person name="Mondo S."/>
            <person name="Nolan M."/>
            <person name="Ohm R."/>
            <person name="Pangilinan J."/>
            <person name="Park H.-J."/>
            <person name="Ramirez L."/>
            <person name="Alfaro M."/>
            <person name="Sun H."/>
            <person name="Tritt A."/>
            <person name="Yoshinaga Y."/>
            <person name="Zwiers L.-H."/>
            <person name="Turgeon B."/>
            <person name="Goodwin S."/>
            <person name="Spatafora J."/>
            <person name="Crous P."/>
            <person name="Grigoriev I."/>
        </authorList>
    </citation>
    <scope>NUCLEOTIDE SEQUENCE</scope>
    <source>
        <strain evidence="9">CBS 260.36</strain>
    </source>
</reference>
<keyword evidence="5" id="KW-0378">Hydrolase</keyword>
<protein>
    <submittedName>
        <fullName evidence="9">Nuclease PA3</fullName>
    </submittedName>
</protein>
<evidence type="ECO:0000313" key="9">
    <source>
        <dbReference type="EMBL" id="KAF2157935.1"/>
    </source>
</evidence>
<dbReference type="AlphaFoldDB" id="A0A9P4MK77"/>
<evidence type="ECO:0000313" key="10">
    <source>
        <dbReference type="Proteomes" id="UP000799439"/>
    </source>
</evidence>
<dbReference type="GO" id="GO:0004519">
    <property type="term" value="F:endonuclease activity"/>
    <property type="evidence" value="ECO:0007669"/>
    <property type="project" value="UniProtKB-KW"/>
</dbReference>
<feature type="signal peptide" evidence="8">
    <location>
        <begin position="1"/>
        <end position="20"/>
    </location>
</feature>
<evidence type="ECO:0000256" key="8">
    <source>
        <dbReference type="SAM" id="SignalP"/>
    </source>
</evidence>
<sequence>MRPTTAAPLLALLPTTFAWGELGHATVAYMAQSLVATKTTTWAQGILGDTSDSYMASIASWADSFRYTSAGKFSAPFHFVDAQDSPPSSCNVDYARDCTDAGCIISAMANYTQRVSNTQISKAEQENALRFIIHFVGDSHQPLHNENYKLGGNGVDVTYSSKDTNLHSIWDTAMPEQINGKKTYKLADAQTWATELLTEIKSGVYKSQSGSWTSSVNANDVIGTVTAWSSEANAFVCSVVAPKGFDVLTSGDLSEDYYNSVVPTIELQIARAGVRLAALLDQLSGAKTAPAASEKVVLAERDILPPSRPLTLAQKQRRAADYECGCEDHAH</sequence>
<feature type="chain" id="PRO_5040513410" evidence="8">
    <location>
        <begin position="21"/>
        <end position="331"/>
    </location>
</feature>
<dbReference type="CDD" id="cd11010">
    <property type="entry name" value="S1-P1_nuclease"/>
    <property type="match status" value="1"/>
</dbReference>
<dbReference type="GO" id="GO:0016788">
    <property type="term" value="F:hydrolase activity, acting on ester bonds"/>
    <property type="evidence" value="ECO:0007669"/>
    <property type="project" value="InterPro"/>
</dbReference>
<dbReference type="GO" id="GO:0006308">
    <property type="term" value="P:DNA catabolic process"/>
    <property type="evidence" value="ECO:0007669"/>
    <property type="project" value="InterPro"/>
</dbReference>
<dbReference type="EMBL" id="ML996081">
    <property type="protein sequence ID" value="KAF2157935.1"/>
    <property type="molecule type" value="Genomic_DNA"/>
</dbReference>
<dbReference type="SUPFAM" id="SSF48537">
    <property type="entry name" value="Phospholipase C/P1 nuclease"/>
    <property type="match status" value="1"/>
</dbReference>
<keyword evidence="2" id="KW-0540">Nuclease</keyword>
<evidence type="ECO:0000256" key="6">
    <source>
        <dbReference type="ARBA" id="ARBA00023157"/>
    </source>
</evidence>
<evidence type="ECO:0000256" key="5">
    <source>
        <dbReference type="ARBA" id="ARBA00022801"/>
    </source>
</evidence>
<evidence type="ECO:0000256" key="1">
    <source>
        <dbReference type="ARBA" id="ARBA00009547"/>
    </source>
</evidence>
<dbReference type="Pfam" id="PF02265">
    <property type="entry name" value="S1-P1_nuclease"/>
    <property type="match status" value="1"/>
</dbReference>
<dbReference type="Gene3D" id="1.10.575.10">
    <property type="entry name" value="P1 Nuclease"/>
    <property type="match status" value="1"/>
</dbReference>
<dbReference type="InterPro" id="IPR008947">
    <property type="entry name" value="PLipase_C/P1_nuclease_dom_sf"/>
</dbReference>
<evidence type="ECO:0000256" key="3">
    <source>
        <dbReference type="ARBA" id="ARBA00022723"/>
    </source>
</evidence>
<keyword evidence="8" id="KW-0732">Signal</keyword>
<comment type="caution">
    <text evidence="9">The sequence shown here is derived from an EMBL/GenBank/DDBJ whole genome shotgun (WGS) entry which is preliminary data.</text>
</comment>
<keyword evidence="4" id="KW-0255">Endonuclease</keyword>
<dbReference type="PANTHER" id="PTHR33146:SF26">
    <property type="entry name" value="ENDONUCLEASE 4"/>
    <property type="match status" value="1"/>
</dbReference>
<keyword evidence="3" id="KW-0479">Metal-binding</keyword>
<dbReference type="OrthoDB" id="441446at2759"/>
<keyword evidence="10" id="KW-1185">Reference proteome</keyword>
<dbReference type="Proteomes" id="UP000799439">
    <property type="component" value="Unassembled WGS sequence"/>
</dbReference>
<accession>A0A9P4MK77</accession>
<comment type="similarity">
    <text evidence="1">Belongs to the nuclease type I family.</text>
</comment>
<keyword evidence="6" id="KW-1015">Disulfide bond</keyword>
<dbReference type="GO" id="GO:0046872">
    <property type="term" value="F:metal ion binding"/>
    <property type="evidence" value="ECO:0007669"/>
    <property type="project" value="UniProtKB-KW"/>
</dbReference>
<evidence type="ECO:0000256" key="2">
    <source>
        <dbReference type="ARBA" id="ARBA00022722"/>
    </source>
</evidence>
<dbReference type="PANTHER" id="PTHR33146">
    <property type="entry name" value="ENDONUCLEASE 4"/>
    <property type="match status" value="1"/>
</dbReference>
<evidence type="ECO:0000256" key="7">
    <source>
        <dbReference type="ARBA" id="ARBA00023180"/>
    </source>
</evidence>
<dbReference type="GO" id="GO:0003676">
    <property type="term" value="F:nucleic acid binding"/>
    <property type="evidence" value="ECO:0007669"/>
    <property type="project" value="InterPro"/>
</dbReference>
<evidence type="ECO:0000256" key="4">
    <source>
        <dbReference type="ARBA" id="ARBA00022759"/>
    </source>
</evidence>
<keyword evidence="7" id="KW-0325">Glycoprotein</keyword>
<name>A0A9P4MK77_9PEZI</name>
<organism evidence="9 10">
    <name type="scientific">Myriangium duriaei CBS 260.36</name>
    <dbReference type="NCBI Taxonomy" id="1168546"/>
    <lineage>
        <taxon>Eukaryota</taxon>
        <taxon>Fungi</taxon>
        <taxon>Dikarya</taxon>
        <taxon>Ascomycota</taxon>
        <taxon>Pezizomycotina</taxon>
        <taxon>Dothideomycetes</taxon>
        <taxon>Dothideomycetidae</taxon>
        <taxon>Myriangiales</taxon>
        <taxon>Myriangiaceae</taxon>
        <taxon>Myriangium</taxon>
    </lineage>
</organism>
<gene>
    <name evidence="9" type="ORF">K461DRAFT_218022</name>
</gene>
<proteinExistence type="inferred from homology"/>